<accession>A0A918MP95</accession>
<reference evidence="1" key="1">
    <citation type="journal article" date="2014" name="Int. J. Syst. Evol. Microbiol.">
        <title>Complete genome sequence of Corynebacterium casei LMG S-19264T (=DSM 44701T), isolated from a smear-ripened cheese.</title>
        <authorList>
            <consortium name="US DOE Joint Genome Institute (JGI-PGF)"/>
            <person name="Walter F."/>
            <person name="Albersmeier A."/>
            <person name="Kalinowski J."/>
            <person name="Ruckert C."/>
        </authorList>
    </citation>
    <scope>NUCLEOTIDE SEQUENCE</scope>
    <source>
        <strain evidence="1">KCTC 12113</strain>
    </source>
</reference>
<organism evidence="1 2">
    <name type="scientific">Arenibacter certesii</name>
    <dbReference type="NCBI Taxonomy" id="228955"/>
    <lineage>
        <taxon>Bacteria</taxon>
        <taxon>Pseudomonadati</taxon>
        <taxon>Bacteroidota</taxon>
        <taxon>Flavobacteriia</taxon>
        <taxon>Flavobacteriales</taxon>
        <taxon>Flavobacteriaceae</taxon>
        <taxon>Arenibacter</taxon>
    </lineage>
</organism>
<reference evidence="1" key="2">
    <citation type="submission" date="2020-09" db="EMBL/GenBank/DDBJ databases">
        <authorList>
            <person name="Sun Q."/>
            <person name="Kim S."/>
        </authorList>
    </citation>
    <scope>NUCLEOTIDE SEQUENCE</scope>
    <source>
        <strain evidence="1">KCTC 12113</strain>
    </source>
</reference>
<evidence type="ECO:0000313" key="2">
    <source>
        <dbReference type="Proteomes" id="UP000634668"/>
    </source>
</evidence>
<proteinExistence type="predicted"/>
<gene>
    <name evidence="1" type="ORF">GCM10007383_32790</name>
</gene>
<dbReference type="Proteomes" id="UP000634668">
    <property type="component" value="Unassembled WGS sequence"/>
</dbReference>
<protein>
    <submittedName>
        <fullName evidence="1">Uncharacterized protein</fullName>
    </submittedName>
</protein>
<name>A0A918MP95_9FLAO</name>
<dbReference type="EMBL" id="BMWP01000028">
    <property type="protein sequence ID" value="GGW45935.1"/>
    <property type="molecule type" value="Genomic_DNA"/>
</dbReference>
<sequence length="65" mass="8063">MKSDYEDYSREKYHFWDRDEIFDKTNLRVFRHEIRTFLNKDKWGKFSRFNNTASCTIEGVKVYSL</sequence>
<evidence type="ECO:0000313" key="1">
    <source>
        <dbReference type="EMBL" id="GGW45935.1"/>
    </source>
</evidence>
<comment type="caution">
    <text evidence="1">The sequence shown here is derived from an EMBL/GenBank/DDBJ whole genome shotgun (WGS) entry which is preliminary data.</text>
</comment>
<keyword evidence="2" id="KW-1185">Reference proteome</keyword>
<dbReference type="AlphaFoldDB" id="A0A918MP95"/>